<sequence>KGHKVEEHSLACFGGAGGQHACSVAKILSIRTVFVHKFASLLSAYGMALADYVFEVQEPCAVTYGDTVAMKLIDERFKFLLQRCYHHFTDKGFKSTDGIGYELFLNIRY</sequence>
<name>A0A1B6H3I9_9HEMI</name>
<dbReference type="PANTHER" id="PTHR11365:SF2">
    <property type="entry name" value="5-OXOPROLINASE"/>
    <property type="match status" value="1"/>
</dbReference>
<dbReference type="GO" id="GO:0006749">
    <property type="term" value="P:glutathione metabolic process"/>
    <property type="evidence" value="ECO:0007669"/>
    <property type="project" value="TreeGrafter"/>
</dbReference>
<reference evidence="2" key="1">
    <citation type="submission" date="2015-11" db="EMBL/GenBank/DDBJ databases">
        <title>De novo transcriptome assembly of four potential Pierce s Disease insect vectors from Arizona vineyards.</title>
        <authorList>
            <person name="Tassone E.E."/>
        </authorList>
    </citation>
    <scope>NUCLEOTIDE SEQUENCE</scope>
</reference>
<feature type="domain" description="Hydantoinase A/oxoprolinase" evidence="1">
    <location>
        <begin position="1"/>
        <end position="55"/>
    </location>
</feature>
<organism evidence="2">
    <name type="scientific">Cuerna arida</name>
    <dbReference type="NCBI Taxonomy" id="1464854"/>
    <lineage>
        <taxon>Eukaryota</taxon>
        <taxon>Metazoa</taxon>
        <taxon>Ecdysozoa</taxon>
        <taxon>Arthropoda</taxon>
        <taxon>Hexapoda</taxon>
        <taxon>Insecta</taxon>
        <taxon>Pterygota</taxon>
        <taxon>Neoptera</taxon>
        <taxon>Paraneoptera</taxon>
        <taxon>Hemiptera</taxon>
        <taxon>Auchenorrhyncha</taxon>
        <taxon>Membracoidea</taxon>
        <taxon>Cicadellidae</taxon>
        <taxon>Cicadellinae</taxon>
        <taxon>Proconiini</taxon>
        <taxon>Cuerna</taxon>
    </lineage>
</organism>
<dbReference type="Pfam" id="PF01968">
    <property type="entry name" value="Hydantoinase_A"/>
    <property type="match status" value="1"/>
</dbReference>
<dbReference type="GO" id="GO:0005829">
    <property type="term" value="C:cytosol"/>
    <property type="evidence" value="ECO:0007669"/>
    <property type="project" value="TreeGrafter"/>
</dbReference>
<dbReference type="InterPro" id="IPR045079">
    <property type="entry name" value="Oxoprolinase-like"/>
</dbReference>
<accession>A0A1B6H3I9</accession>
<gene>
    <name evidence="2" type="ORF">g.45520</name>
</gene>
<evidence type="ECO:0000259" key="1">
    <source>
        <dbReference type="Pfam" id="PF01968"/>
    </source>
</evidence>
<dbReference type="PANTHER" id="PTHR11365">
    <property type="entry name" value="5-OXOPROLINASE RELATED"/>
    <property type="match status" value="1"/>
</dbReference>
<dbReference type="EMBL" id="GECZ01000533">
    <property type="protein sequence ID" value="JAS69236.1"/>
    <property type="molecule type" value="Transcribed_RNA"/>
</dbReference>
<proteinExistence type="predicted"/>
<dbReference type="GO" id="GO:0017168">
    <property type="term" value="F:5-oxoprolinase (ATP-hydrolyzing) activity"/>
    <property type="evidence" value="ECO:0007669"/>
    <property type="project" value="TreeGrafter"/>
</dbReference>
<feature type="non-terminal residue" evidence="2">
    <location>
        <position position="1"/>
    </location>
</feature>
<protein>
    <recommendedName>
        <fullName evidence="1">Hydantoinase A/oxoprolinase domain-containing protein</fullName>
    </recommendedName>
</protein>
<dbReference type="InterPro" id="IPR002821">
    <property type="entry name" value="Hydantoinase_A"/>
</dbReference>
<feature type="non-terminal residue" evidence="2">
    <location>
        <position position="109"/>
    </location>
</feature>
<dbReference type="AlphaFoldDB" id="A0A1B6H3I9"/>
<evidence type="ECO:0000313" key="2">
    <source>
        <dbReference type="EMBL" id="JAS69236.1"/>
    </source>
</evidence>